<protein>
    <submittedName>
        <fullName evidence="1">Uncharacterized protein</fullName>
    </submittedName>
</protein>
<dbReference type="Proteomes" id="UP000184440">
    <property type="component" value="Unassembled WGS sequence"/>
</dbReference>
<name>A0A1M7HTD7_9ACTN</name>
<evidence type="ECO:0000313" key="1">
    <source>
        <dbReference type="EMBL" id="SHM31710.1"/>
    </source>
</evidence>
<reference evidence="1 2" key="1">
    <citation type="submission" date="2016-11" db="EMBL/GenBank/DDBJ databases">
        <authorList>
            <person name="Jaros S."/>
            <person name="Januszkiewicz K."/>
            <person name="Wedrychowicz H."/>
        </authorList>
    </citation>
    <scope>NUCLEOTIDE SEQUENCE [LARGE SCALE GENOMIC DNA]</scope>
    <source>
        <strain evidence="1 2">DSM 46144</strain>
    </source>
</reference>
<evidence type="ECO:0000313" key="2">
    <source>
        <dbReference type="Proteomes" id="UP000184440"/>
    </source>
</evidence>
<gene>
    <name evidence="1" type="ORF">SAMN05443668_101284</name>
</gene>
<dbReference type="AlphaFoldDB" id="A0A1M7HTD7"/>
<dbReference type="EMBL" id="FRCS01000001">
    <property type="protein sequence ID" value="SHM31710.1"/>
    <property type="molecule type" value="Genomic_DNA"/>
</dbReference>
<keyword evidence="2" id="KW-1185">Reference proteome</keyword>
<sequence>MSYGTETYEESGSAGTDYFCYENGYYYRATARPRDDR</sequence>
<accession>A0A1M7HTD7</accession>
<proteinExistence type="predicted"/>
<organism evidence="1 2">
    <name type="scientific">Cryptosporangium aurantiacum</name>
    <dbReference type="NCBI Taxonomy" id="134849"/>
    <lineage>
        <taxon>Bacteria</taxon>
        <taxon>Bacillati</taxon>
        <taxon>Actinomycetota</taxon>
        <taxon>Actinomycetes</taxon>
        <taxon>Cryptosporangiales</taxon>
        <taxon>Cryptosporangiaceae</taxon>
        <taxon>Cryptosporangium</taxon>
    </lineage>
</organism>